<keyword evidence="3" id="KW-1185">Reference proteome</keyword>
<keyword evidence="2" id="KW-0808">Transferase</keyword>
<dbReference type="Proteomes" id="UP000501452">
    <property type="component" value="Chromosome"/>
</dbReference>
<dbReference type="EMBL" id="CP045119">
    <property type="protein sequence ID" value="QIN84891.1"/>
    <property type="molecule type" value="Genomic_DNA"/>
</dbReference>
<dbReference type="InterPro" id="IPR007530">
    <property type="entry name" value="Aminoglycoside_adenylylTfrase"/>
</dbReference>
<dbReference type="Pfam" id="PF04439">
    <property type="entry name" value="Adenyl_transf"/>
    <property type="match status" value="1"/>
</dbReference>
<sequence>MPLQSALEPRPPANASLVAEPVRVHQLPLVFLNRPESSANLAAAGAARIRQAVGRNRANRPSSSPGGGPRPPDVASFLFHDAPCRALGRSNGMEESERHRGRVGPAGDLSRDPFLRQVLDWARRQDGLGAVILTGSRARARGPVDAASDYDVEVFVAEPERYGSSSAWLEEISPVWVHMRWSEGGGEDVDRRITYSVFFAGGLKADIQIRPMEVLADLAKGGLDALYERGYVVLADPSGLASRLPDPSGRGPRLRPPTDAELLAVCSEFWFEAAHIPPYLARGELWVVKVRDGTMKRMLLRLIEWDALARLGPEADVWHIGIHMREWAAPDVWDRLHRCYGRFDAGDAFVAFQATLSLFSKLSRRVAAGFGLDHPTRIEEAIRPHVAASPDL</sequence>
<dbReference type="Gene3D" id="3.30.460.10">
    <property type="entry name" value="Beta Polymerase, domain 2"/>
    <property type="match status" value="1"/>
</dbReference>
<protein>
    <submittedName>
        <fullName evidence="2">Aminoglycoside adenylyltransferase</fullName>
    </submittedName>
</protein>
<feature type="region of interest" description="Disordered" evidence="1">
    <location>
        <begin position="52"/>
        <end position="75"/>
    </location>
</feature>
<organism evidence="2 3">
    <name type="scientific">Rubrobacter tropicus</name>
    <dbReference type="NCBI Taxonomy" id="2653851"/>
    <lineage>
        <taxon>Bacteria</taxon>
        <taxon>Bacillati</taxon>
        <taxon>Actinomycetota</taxon>
        <taxon>Rubrobacteria</taxon>
        <taxon>Rubrobacterales</taxon>
        <taxon>Rubrobacteraceae</taxon>
        <taxon>Rubrobacter</taxon>
    </lineage>
</organism>
<dbReference type="SUPFAM" id="SSF81631">
    <property type="entry name" value="PAP/OAS1 substrate-binding domain"/>
    <property type="match status" value="1"/>
</dbReference>
<gene>
    <name evidence="2" type="ORF">GBA63_21270</name>
</gene>
<evidence type="ECO:0000313" key="3">
    <source>
        <dbReference type="Proteomes" id="UP000501452"/>
    </source>
</evidence>
<dbReference type="KEGG" id="rub:GBA63_21270"/>
<reference evidence="2 3" key="1">
    <citation type="submission" date="2019-10" db="EMBL/GenBank/DDBJ databases">
        <title>Rubrobacter sp nov SCSIO 52090 isolated from a deep-sea sediment in the South China Sea.</title>
        <authorList>
            <person name="Chen R.W."/>
        </authorList>
    </citation>
    <scope>NUCLEOTIDE SEQUENCE [LARGE SCALE GENOMIC DNA]</scope>
    <source>
        <strain evidence="2 3">SCSIO 52909</strain>
    </source>
</reference>
<accession>A0A6G8QER3</accession>
<dbReference type="SUPFAM" id="SSF81301">
    <property type="entry name" value="Nucleotidyltransferase"/>
    <property type="match status" value="1"/>
</dbReference>
<keyword evidence="2" id="KW-0548">Nucleotidyltransferase</keyword>
<evidence type="ECO:0000313" key="2">
    <source>
        <dbReference type="EMBL" id="QIN84891.1"/>
    </source>
</evidence>
<dbReference type="InterPro" id="IPR043519">
    <property type="entry name" value="NT_sf"/>
</dbReference>
<feature type="region of interest" description="Disordered" evidence="1">
    <location>
        <begin position="88"/>
        <end position="108"/>
    </location>
</feature>
<evidence type="ECO:0000256" key="1">
    <source>
        <dbReference type="SAM" id="MobiDB-lite"/>
    </source>
</evidence>
<dbReference type="AlphaFoldDB" id="A0A6G8QER3"/>
<dbReference type="GO" id="GO:0016779">
    <property type="term" value="F:nucleotidyltransferase activity"/>
    <property type="evidence" value="ECO:0007669"/>
    <property type="project" value="UniProtKB-KW"/>
</dbReference>
<proteinExistence type="predicted"/>
<dbReference type="Gene3D" id="1.20.120.330">
    <property type="entry name" value="Nucleotidyltransferases domain 2"/>
    <property type="match status" value="1"/>
</dbReference>
<name>A0A6G8QER3_9ACTN</name>